<feature type="active site" description="Nucleophile" evidence="1">
    <location>
        <position position="10"/>
    </location>
</feature>
<evidence type="ECO:0000313" key="4">
    <source>
        <dbReference type="EMBL" id="QGF23460.1"/>
    </source>
</evidence>
<feature type="active site" description="Nucleophile" evidence="1">
    <location>
        <position position="13"/>
    </location>
</feature>
<dbReference type="PIRSF" id="PIRSF037031">
    <property type="entry name" value="Redox_disulphide_2"/>
    <property type="match status" value="1"/>
</dbReference>
<reference evidence="4 5" key="1">
    <citation type="submission" date="2019-10" db="EMBL/GenBank/DDBJ databases">
        <title>Genomic analysis of Raineyella sp. CBA3103.</title>
        <authorList>
            <person name="Roh S.W."/>
        </authorList>
    </citation>
    <scope>NUCLEOTIDE SEQUENCE [LARGE SCALE GENOMIC DNA]</scope>
    <source>
        <strain evidence="4 5">CBA3103</strain>
    </source>
</reference>
<sequence>MQIKILGSGCANCVNLEKNTRTALATLGREAEFIKVTDFAEIASYGIMRTPGLVVDEEVVLSGRVAKPAEIADLLDKR</sequence>
<evidence type="ECO:0000259" key="3">
    <source>
        <dbReference type="Pfam" id="PF13192"/>
    </source>
</evidence>
<accession>A0A5Q2F924</accession>
<dbReference type="Gene3D" id="3.40.30.10">
    <property type="entry name" value="Glutaredoxin"/>
    <property type="match status" value="1"/>
</dbReference>
<proteinExistence type="predicted"/>
<dbReference type="PANTHER" id="PTHR36450:SF1">
    <property type="entry name" value="THIOREDOXIN"/>
    <property type="match status" value="1"/>
</dbReference>
<evidence type="ECO:0000313" key="5">
    <source>
        <dbReference type="Proteomes" id="UP000386847"/>
    </source>
</evidence>
<feature type="domain" description="Thioredoxin-like fold" evidence="3">
    <location>
        <begin position="1"/>
        <end position="75"/>
    </location>
</feature>
<protein>
    <submittedName>
        <fullName evidence="4">Thioredoxin family protein</fullName>
    </submittedName>
</protein>
<dbReference type="Proteomes" id="UP000386847">
    <property type="component" value="Chromosome"/>
</dbReference>
<keyword evidence="5" id="KW-1185">Reference proteome</keyword>
<evidence type="ECO:0000256" key="2">
    <source>
        <dbReference type="PIRSR" id="PIRSR037031-51"/>
    </source>
</evidence>
<evidence type="ECO:0000256" key="1">
    <source>
        <dbReference type="PIRSR" id="PIRSR037031-50"/>
    </source>
</evidence>
<dbReference type="SUPFAM" id="SSF52833">
    <property type="entry name" value="Thioredoxin-like"/>
    <property type="match status" value="1"/>
</dbReference>
<dbReference type="PANTHER" id="PTHR36450">
    <property type="entry name" value="THIOREDOXIN"/>
    <property type="match status" value="1"/>
</dbReference>
<name>A0A5Q2F924_9ACTN</name>
<dbReference type="KEGG" id="rain:Rai3103_07030"/>
<dbReference type="InterPro" id="IPR036249">
    <property type="entry name" value="Thioredoxin-like_sf"/>
</dbReference>
<dbReference type="NCBIfam" id="TIGR00412">
    <property type="entry name" value="redox_disulf_2"/>
    <property type="match status" value="1"/>
</dbReference>
<gene>
    <name evidence="4" type="ORF">Rai3103_07030</name>
</gene>
<dbReference type="Pfam" id="PF13192">
    <property type="entry name" value="Thioredoxin_3"/>
    <property type="match status" value="1"/>
</dbReference>
<dbReference type="EMBL" id="CP045725">
    <property type="protein sequence ID" value="QGF23460.1"/>
    <property type="molecule type" value="Genomic_DNA"/>
</dbReference>
<feature type="disulfide bond" description="Redox-active" evidence="2">
    <location>
        <begin position="10"/>
        <end position="13"/>
    </location>
</feature>
<dbReference type="InterPro" id="IPR005243">
    <property type="entry name" value="THIRX-like_proc"/>
</dbReference>
<dbReference type="AlphaFoldDB" id="A0A5Q2F924"/>
<keyword evidence="2" id="KW-1015">Disulfide bond</keyword>
<dbReference type="InterPro" id="IPR012336">
    <property type="entry name" value="Thioredoxin-like_fold"/>
</dbReference>
<dbReference type="RefSeq" id="WP_153571991.1">
    <property type="nucleotide sequence ID" value="NZ_CP045725.1"/>
</dbReference>
<keyword evidence="2" id="KW-0676">Redox-active center</keyword>
<organism evidence="4 5">
    <name type="scientific">Raineyella fluvialis</name>
    <dbReference type="NCBI Taxonomy" id="2662261"/>
    <lineage>
        <taxon>Bacteria</taxon>
        <taxon>Bacillati</taxon>
        <taxon>Actinomycetota</taxon>
        <taxon>Actinomycetes</taxon>
        <taxon>Propionibacteriales</taxon>
        <taxon>Propionibacteriaceae</taxon>
        <taxon>Raineyella</taxon>
    </lineage>
</organism>